<feature type="binding site" evidence="2">
    <location>
        <position position="356"/>
    </location>
    <ligand>
        <name>Mn(2+)</name>
        <dbReference type="ChEBI" id="CHEBI:29035"/>
        <label>2</label>
    </ligand>
</feature>
<dbReference type="KEGG" id="kus:B9G99_08065"/>
<dbReference type="InterPro" id="IPR036264">
    <property type="entry name" value="Bact_exopeptidase_dim_dom"/>
</dbReference>
<feature type="binding site" evidence="2">
    <location>
        <position position="97"/>
    </location>
    <ligand>
        <name>Mn(2+)</name>
        <dbReference type="ChEBI" id="CHEBI:29035"/>
        <label>2</label>
    </ligand>
</feature>
<dbReference type="GO" id="GO:0046872">
    <property type="term" value="F:metal ion binding"/>
    <property type="evidence" value="ECO:0007669"/>
    <property type="project" value="UniProtKB-KW"/>
</dbReference>
<dbReference type="SUPFAM" id="SSF53187">
    <property type="entry name" value="Zn-dependent exopeptidases"/>
    <property type="match status" value="1"/>
</dbReference>
<dbReference type="InterPro" id="IPR011650">
    <property type="entry name" value="Peptidase_M20_dimer"/>
</dbReference>
<feature type="binding site" evidence="2">
    <location>
        <position position="159"/>
    </location>
    <ligand>
        <name>Mn(2+)</name>
        <dbReference type="ChEBI" id="CHEBI:29035"/>
        <label>2</label>
    </ligand>
</feature>
<evidence type="ECO:0000313" key="5">
    <source>
        <dbReference type="Proteomes" id="UP000250025"/>
    </source>
</evidence>
<dbReference type="InterPro" id="IPR002933">
    <property type="entry name" value="Peptidase_M20"/>
</dbReference>
<dbReference type="NCBIfam" id="TIGR01891">
    <property type="entry name" value="amidohydrolases"/>
    <property type="match status" value="1"/>
</dbReference>
<dbReference type="Proteomes" id="UP000250025">
    <property type="component" value="Chromosome"/>
</dbReference>
<feature type="binding site" evidence="2">
    <location>
        <position position="133"/>
    </location>
    <ligand>
        <name>Mn(2+)</name>
        <dbReference type="ChEBI" id="CHEBI:29035"/>
        <label>2</label>
    </ligand>
</feature>
<sequence>MFERDDIKAAIELRHDLHRHPELRYQEFRTAERVATLLKQKGYQVTTGVAGTGVVALLDTGRPGPVVALRADMDALPIMEVSSHDHVSEIPGVMHACGHDGHTAALMLAADALMRRRDQLCGTVKLIFQPAEEGGNGADRMIQEGVLDNPAVDYIFGFHNRPGFEIGEVFVKSGPAMGGNDTFELTLHGHSGHAAMPHLAVDPIYLGGCIIQQLQGVVARNKSPLHSGVITVSTFHAGEAANVIPASAQLTLNIRSDRDASRQVLIQQMQATIEGLCSAAGATYTLTPIRQIPPLVNDAHWSQRVVEIASQRGLGTRVRAIDEMPTMGAEDFAFYLKRIPGCFFFVGNGTESAYLHNDRYDFNDDILEVAAGVHVAIVDEILGLPSSQ</sequence>
<dbReference type="GO" id="GO:0050118">
    <property type="term" value="F:N-acetyldiaminopimelate deacetylase activity"/>
    <property type="evidence" value="ECO:0007669"/>
    <property type="project" value="UniProtKB-ARBA"/>
</dbReference>
<evidence type="ECO:0000313" key="4">
    <source>
        <dbReference type="EMBL" id="ARS52838.1"/>
    </source>
</evidence>
<comment type="cofactor">
    <cofactor evidence="2">
        <name>Mn(2+)</name>
        <dbReference type="ChEBI" id="CHEBI:29035"/>
    </cofactor>
    <text evidence="2">The Mn(2+) ion enhances activity.</text>
</comment>
<dbReference type="PIRSF" id="PIRSF005962">
    <property type="entry name" value="Pept_M20D_amidohydro"/>
    <property type="match status" value="1"/>
</dbReference>
<dbReference type="AlphaFoldDB" id="A0A2Z2H6B2"/>
<dbReference type="Gene3D" id="3.30.70.360">
    <property type="match status" value="1"/>
</dbReference>
<dbReference type="Pfam" id="PF01546">
    <property type="entry name" value="Peptidase_M20"/>
    <property type="match status" value="1"/>
</dbReference>
<keyword evidence="5" id="KW-1185">Reference proteome</keyword>
<keyword evidence="2" id="KW-0479">Metal-binding</keyword>
<dbReference type="FunFam" id="3.30.70.360:FF:000001">
    <property type="entry name" value="N-acetyldiaminopimelate deacetylase"/>
    <property type="match status" value="1"/>
</dbReference>
<evidence type="ECO:0000256" key="2">
    <source>
        <dbReference type="PIRSR" id="PIRSR005962-1"/>
    </source>
</evidence>
<proteinExistence type="predicted"/>
<reference evidence="4 5" key="1">
    <citation type="journal article" date="2017" name="Int. J. Syst. Evol. Microbiol.">
        <title>Kushneria konosiri sp. nov., isolated from the Korean salt-fermented seafood Daemi-jeot.</title>
        <authorList>
            <person name="Yun J.H."/>
            <person name="Park S.K."/>
            <person name="Lee J.Y."/>
            <person name="Jung M.J."/>
            <person name="Bae J.W."/>
        </authorList>
    </citation>
    <scope>NUCLEOTIDE SEQUENCE [LARGE SCALE GENOMIC DNA]</scope>
    <source>
        <strain evidence="4 5">X49</strain>
    </source>
</reference>
<keyword evidence="1 4" id="KW-0378">Hydrolase</keyword>
<dbReference type="Gene3D" id="3.40.630.10">
    <property type="entry name" value="Zn peptidases"/>
    <property type="match status" value="1"/>
</dbReference>
<keyword evidence="2" id="KW-0464">Manganese</keyword>
<name>A0A2Z2H6B2_9GAMM</name>
<gene>
    <name evidence="4" type="ORF">B9G99_08065</name>
</gene>
<feature type="domain" description="Peptidase M20 dimerisation" evidence="3">
    <location>
        <begin position="179"/>
        <end position="274"/>
    </location>
</feature>
<dbReference type="SUPFAM" id="SSF55031">
    <property type="entry name" value="Bacterial exopeptidase dimerisation domain"/>
    <property type="match status" value="1"/>
</dbReference>
<accession>A0A2Z2H6B2</accession>
<dbReference type="RefSeq" id="WP_086621589.1">
    <property type="nucleotide sequence ID" value="NZ_CP021323.1"/>
</dbReference>
<feature type="binding site" evidence="2">
    <location>
        <position position="99"/>
    </location>
    <ligand>
        <name>Mn(2+)</name>
        <dbReference type="ChEBI" id="CHEBI:29035"/>
        <label>2</label>
    </ligand>
</feature>
<dbReference type="GO" id="GO:0019877">
    <property type="term" value="P:diaminopimelate biosynthetic process"/>
    <property type="evidence" value="ECO:0007669"/>
    <property type="project" value="UniProtKB-ARBA"/>
</dbReference>
<dbReference type="OrthoDB" id="9777385at2"/>
<organism evidence="4 5">
    <name type="scientific">Kushneria konosiri</name>
    <dbReference type="NCBI Taxonomy" id="698828"/>
    <lineage>
        <taxon>Bacteria</taxon>
        <taxon>Pseudomonadati</taxon>
        <taxon>Pseudomonadota</taxon>
        <taxon>Gammaproteobacteria</taxon>
        <taxon>Oceanospirillales</taxon>
        <taxon>Halomonadaceae</taxon>
        <taxon>Kushneria</taxon>
    </lineage>
</organism>
<protein>
    <submittedName>
        <fullName evidence="4">Amidohydrolase</fullName>
    </submittedName>
</protein>
<evidence type="ECO:0000259" key="3">
    <source>
        <dbReference type="Pfam" id="PF07687"/>
    </source>
</evidence>
<dbReference type="Pfam" id="PF07687">
    <property type="entry name" value="M20_dimer"/>
    <property type="match status" value="1"/>
</dbReference>
<dbReference type="PANTHER" id="PTHR11014:SF63">
    <property type="entry name" value="METALLOPEPTIDASE, PUTATIVE (AFU_ORTHOLOGUE AFUA_6G09600)-RELATED"/>
    <property type="match status" value="1"/>
</dbReference>
<dbReference type="InterPro" id="IPR017439">
    <property type="entry name" value="Amidohydrolase"/>
</dbReference>
<dbReference type="EMBL" id="CP021323">
    <property type="protein sequence ID" value="ARS52838.1"/>
    <property type="molecule type" value="Genomic_DNA"/>
</dbReference>
<dbReference type="PANTHER" id="PTHR11014">
    <property type="entry name" value="PEPTIDASE M20 FAMILY MEMBER"/>
    <property type="match status" value="1"/>
</dbReference>
<evidence type="ECO:0000256" key="1">
    <source>
        <dbReference type="ARBA" id="ARBA00022801"/>
    </source>
</evidence>